<sequence length="361" mass="37722">MIRVAIVDDSAVVRQQLSQLLTQAGLQVQFTASDPLFAWPKIKANPPDVLVLDVEMPRMDGISFLRQLMSEHPLPVVMCSTLTQAGAETTLQALAAGAVAFVTKPKIGLRDFLADDANGLIPAVKAAAAANLRALPKPQAPRAPAPTHPVQAPAPAAAMAETTDRIVAVGSSTGGVQTFENFLQGLPNTLPAGIVWVQHMPPGFTASLAERLTRVSGFDVIEAKDGDRVLAGRVLIAPGGKHMQLTRSGAQYRVEVKDGPLVNHHKPSVDVLFRSVARCAGRNALGVILTGMGDDGARGLLEMRKAGAYTVAQDEASCVVYGMPKAAFEMGAAVQSLPLGAIGSAVVERLQAVNATPSGTP</sequence>
<evidence type="ECO:0000256" key="6">
    <source>
        <dbReference type="HAMAP-Rule" id="MF_00099"/>
    </source>
</evidence>
<comment type="function">
    <text evidence="6">Involved in chemotaxis. Part of a chemotaxis signal transduction system that modulates chemotaxis in response to various stimuli. Catalyzes the demethylation of specific methylglutamate residues introduced into the chemoreceptors (methyl-accepting chemotaxis proteins or MCP) by CheR. Also mediates the irreversible deamidation of specific glutamine residues to glutamic acid.</text>
</comment>
<evidence type="ECO:0000256" key="5">
    <source>
        <dbReference type="ARBA" id="ARBA00048267"/>
    </source>
</evidence>
<gene>
    <name evidence="6" type="primary">cheB</name>
    <name evidence="11" type="ORF">I7X43_04740</name>
</gene>
<dbReference type="SMART" id="SM00448">
    <property type="entry name" value="REC"/>
    <property type="match status" value="1"/>
</dbReference>
<dbReference type="GO" id="GO:0005737">
    <property type="term" value="C:cytoplasm"/>
    <property type="evidence" value="ECO:0007669"/>
    <property type="project" value="UniProtKB-SubCell"/>
</dbReference>
<dbReference type="GO" id="GO:0006935">
    <property type="term" value="P:chemotaxis"/>
    <property type="evidence" value="ECO:0007669"/>
    <property type="project" value="UniProtKB-UniRule"/>
</dbReference>
<dbReference type="Pfam" id="PF00072">
    <property type="entry name" value="Response_reg"/>
    <property type="match status" value="1"/>
</dbReference>
<dbReference type="Proteomes" id="UP000620139">
    <property type="component" value="Unassembled WGS sequence"/>
</dbReference>
<accession>A0A931ND26</accession>
<evidence type="ECO:0000256" key="3">
    <source>
        <dbReference type="ARBA" id="ARBA00022553"/>
    </source>
</evidence>
<comment type="PTM">
    <text evidence="6">Phosphorylated by CheA. Phosphorylation of the N-terminal regulatory domain activates the methylesterase activity.</text>
</comment>
<dbReference type="Gene3D" id="3.40.50.2300">
    <property type="match status" value="1"/>
</dbReference>
<dbReference type="InterPro" id="IPR001789">
    <property type="entry name" value="Sig_transdc_resp-reg_receiver"/>
</dbReference>
<keyword evidence="4 6" id="KW-0378">Hydrolase</keyword>
<feature type="active site" evidence="6 7">
    <location>
        <position position="295"/>
    </location>
</feature>
<dbReference type="NCBIfam" id="NF009206">
    <property type="entry name" value="PRK12555.1"/>
    <property type="match status" value="1"/>
</dbReference>
<evidence type="ECO:0000256" key="1">
    <source>
        <dbReference type="ARBA" id="ARBA00022490"/>
    </source>
</evidence>
<dbReference type="EC" id="3.1.1.61" evidence="6"/>
<name>A0A931ND26_9BURK</name>
<feature type="active site" evidence="6 7">
    <location>
        <position position="172"/>
    </location>
</feature>
<comment type="subcellular location">
    <subcellularLocation>
        <location evidence="6">Cytoplasm</location>
    </subcellularLocation>
</comment>
<protein>
    <recommendedName>
        <fullName evidence="6">Protein-glutamate methylesterase/protein-glutamine glutaminase</fullName>
        <ecNumber evidence="6">3.1.1.61</ecNumber>
        <ecNumber evidence="6">3.5.1.44</ecNumber>
    </recommendedName>
</protein>
<evidence type="ECO:0000313" key="12">
    <source>
        <dbReference type="Proteomes" id="UP000620139"/>
    </source>
</evidence>
<evidence type="ECO:0000259" key="9">
    <source>
        <dbReference type="PROSITE" id="PS50110"/>
    </source>
</evidence>
<dbReference type="PROSITE" id="PS50110">
    <property type="entry name" value="RESPONSE_REGULATORY"/>
    <property type="match status" value="1"/>
</dbReference>
<evidence type="ECO:0000256" key="7">
    <source>
        <dbReference type="PROSITE-ProRule" id="PRU00050"/>
    </source>
</evidence>
<dbReference type="SUPFAM" id="SSF52172">
    <property type="entry name" value="CheY-like"/>
    <property type="match status" value="1"/>
</dbReference>
<dbReference type="GO" id="GO:0050568">
    <property type="term" value="F:protein-glutamine glutaminase activity"/>
    <property type="evidence" value="ECO:0007669"/>
    <property type="project" value="UniProtKB-UniRule"/>
</dbReference>
<dbReference type="Gene3D" id="3.40.50.180">
    <property type="entry name" value="Methylesterase CheB, C-terminal domain"/>
    <property type="match status" value="1"/>
</dbReference>
<evidence type="ECO:0000256" key="4">
    <source>
        <dbReference type="ARBA" id="ARBA00022801"/>
    </source>
</evidence>
<comment type="caution">
    <text evidence="11">The sequence shown here is derived from an EMBL/GenBank/DDBJ whole genome shotgun (WGS) entry which is preliminary data.</text>
</comment>
<feature type="modified residue" description="4-aspartylphosphate" evidence="6 8">
    <location>
        <position position="53"/>
    </location>
</feature>
<dbReference type="PIRSF" id="PIRSF000876">
    <property type="entry name" value="RR_chemtxs_CheB"/>
    <property type="match status" value="1"/>
</dbReference>
<feature type="domain" description="Response regulatory" evidence="9">
    <location>
        <begin position="3"/>
        <end position="119"/>
    </location>
</feature>
<organism evidence="11 12">
    <name type="scientific">Inhella gelatinilytica</name>
    <dbReference type="NCBI Taxonomy" id="2795030"/>
    <lineage>
        <taxon>Bacteria</taxon>
        <taxon>Pseudomonadati</taxon>
        <taxon>Pseudomonadota</taxon>
        <taxon>Betaproteobacteria</taxon>
        <taxon>Burkholderiales</taxon>
        <taxon>Sphaerotilaceae</taxon>
        <taxon>Inhella</taxon>
    </lineage>
</organism>
<dbReference type="EC" id="3.5.1.44" evidence="6"/>
<dbReference type="PROSITE" id="PS50122">
    <property type="entry name" value="CHEB"/>
    <property type="match status" value="1"/>
</dbReference>
<proteinExistence type="inferred from homology"/>
<dbReference type="CDD" id="cd16432">
    <property type="entry name" value="CheB_Rec"/>
    <property type="match status" value="1"/>
</dbReference>
<comment type="catalytic activity">
    <reaction evidence="6">
        <text>L-glutaminyl-[protein] + H2O = L-glutamyl-[protein] + NH4(+)</text>
        <dbReference type="Rhea" id="RHEA:16441"/>
        <dbReference type="Rhea" id="RHEA-COMP:10207"/>
        <dbReference type="Rhea" id="RHEA-COMP:10208"/>
        <dbReference type="ChEBI" id="CHEBI:15377"/>
        <dbReference type="ChEBI" id="CHEBI:28938"/>
        <dbReference type="ChEBI" id="CHEBI:29973"/>
        <dbReference type="ChEBI" id="CHEBI:30011"/>
        <dbReference type="EC" id="3.5.1.44"/>
    </reaction>
</comment>
<dbReference type="GO" id="GO:0008984">
    <property type="term" value="F:protein-glutamate methylesterase activity"/>
    <property type="evidence" value="ECO:0007669"/>
    <property type="project" value="UniProtKB-UniRule"/>
</dbReference>
<dbReference type="PANTHER" id="PTHR42872:SF6">
    <property type="entry name" value="PROTEIN-GLUTAMATE METHYLESTERASE_PROTEIN-GLUTAMINE GLUTAMINASE"/>
    <property type="match status" value="1"/>
</dbReference>
<keyword evidence="12" id="KW-1185">Reference proteome</keyword>
<dbReference type="InterPro" id="IPR008248">
    <property type="entry name" value="CheB-like"/>
</dbReference>
<dbReference type="RefSeq" id="WP_198099726.1">
    <property type="nucleotide sequence ID" value="NZ_JAEDAL010000001.1"/>
</dbReference>
<dbReference type="Pfam" id="PF01339">
    <property type="entry name" value="CheB_methylest"/>
    <property type="match status" value="1"/>
</dbReference>
<dbReference type="HAMAP" id="MF_00099">
    <property type="entry name" value="CheB_chemtxs"/>
    <property type="match status" value="1"/>
</dbReference>
<feature type="domain" description="CheB-type methylesterase" evidence="10">
    <location>
        <begin position="160"/>
        <end position="353"/>
    </location>
</feature>
<keyword evidence="1 6" id="KW-0963">Cytoplasm</keyword>
<dbReference type="AlphaFoldDB" id="A0A931ND26"/>
<evidence type="ECO:0000256" key="2">
    <source>
        <dbReference type="ARBA" id="ARBA00022500"/>
    </source>
</evidence>
<dbReference type="InterPro" id="IPR035909">
    <property type="entry name" value="CheB_C"/>
</dbReference>
<dbReference type="EMBL" id="JAEDAL010000001">
    <property type="protein sequence ID" value="MBH9552154.1"/>
    <property type="molecule type" value="Genomic_DNA"/>
</dbReference>
<keyword evidence="3 6" id="KW-0597">Phosphoprotein</keyword>
<feature type="active site" evidence="6 7">
    <location>
        <position position="199"/>
    </location>
</feature>
<dbReference type="InterPro" id="IPR000673">
    <property type="entry name" value="Sig_transdc_resp-reg_Me-estase"/>
</dbReference>
<dbReference type="InterPro" id="IPR011006">
    <property type="entry name" value="CheY-like_superfamily"/>
</dbReference>
<keyword evidence="2 6" id="KW-0145">Chemotaxis</keyword>
<evidence type="ECO:0000259" key="10">
    <source>
        <dbReference type="PROSITE" id="PS50122"/>
    </source>
</evidence>
<dbReference type="GO" id="GO:0000156">
    <property type="term" value="F:phosphorelay response regulator activity"/>
    <property type="evidence" value="ECO:0007669"/>
    <property type="project" value="InterPro"/>
</dbReference>
<dbReference type="CDD" id="cd17541">
    <property type="entry name" value="REC_CheB-like"/>
    <property type="match status" value="1"/>
</dbReference>
<dbReference type="SUPFAM" id="SSF52738">
    <property type="entry name" value="Methylesterase CheB, C-terminal domain"/>
    <property type="match status" value="1"/>
</dbReference>
<comment type="domain">
    <text evidence="6">Contains a C-terminal catalytic domain, and an N-terminal region which modulates catalytic activity.</text>
</comment>
<evidence type="ECO:0000256" key="8">
    <source>
        <dbReference type="PROSITE-ProRule" id="PRU00169"/>
    </source>
</evidence>
<evidence type="ECO:0000313" key="11">
    <source>
        <dbReference type="EMBL" id="MBH9552154.1"/>
    </source>
</evidence>
<dbReference type="PANTHER" id="PTHR42872">
    <property type="entry name" value="PROTEIN-GLUTAMATE METHYLESTERASE/PROTEIN-GLUTAMINE GLUTAMINASE"/>
    <property type="match status" value="1"/>
</dbReference>
<dbReference type="NCBIfam" id="NF001965">
    <property type="entry name" value="PRK00742.1"/>
    <property type="match status" value="1"/>
</dbReference>
<comment type="similarity">
    <text evidence="6">Belongs to the CheB family.</text>
</comment>
<comment type="catalytic activity">
    <reaction evidence="5 6">
        <text>[protein]-L-glutamate 5-O-methyl ester + H2O = L-glutamyl-[protein] + methanol + H(+)</text>
        <dbReference type="Rhea" id="RHEA:23236"/>
        <dbReference type="Rhea" id="RHEA-COMP:10208"/>
        <dbReference type="Rhea" id="RHEA-COMP:10311"/>
        <dbReference type="ChEBI" id="CHEBI:15377"/>
        <dbReference type="ChEBI" id="CHEBI:15378"/>
        <dbReference type="ChEBI" id="CHEBI:17790"/>
        <dbReference type="ChEBI" id="CHEBI:29973"/>
        <dbReference type="ChEBI" id="CHEBI:82795"/>
        <dbReference type="EC" id="3.1.1.61"/>
    </reaction>
</comment>
<reference evidence="11" key="1">
    <citation type="submission" date="2020-12" db="EMBL/GenBank/DDBJ databases">
        <title>The genome sequence of Inhella sp. 4Y17.</title>
        <authorList>
            <person name="Liu Y."/>
        </authorList>
    </citation>
    <scope>NUCLEOTIDE SEQUENCE</scope>
    <source>
        <strain evidence="11">4Y10</strain>
    </source>
</reference>